<dbReference type="Proteomes" id="UP001595851">
    <property type="component" value="Unassembled WGS sequence"/>
</dbReference>
<keyword evidence="2" id="KW-1185">Reference proteome</keyword>
<gene>
    <name evidence="1" type="ORF">ACFOY2_00740</name>
</gene>
<evidence type="ECO:0000313" key="1">
    <source>
        <dbReference type="EMBL" id="MFC4005728.1"/>
    </source>
</evidence>
<comment type="caution">
    <text evidence="1">The sequence shown here is derived from an EMBL/GenBank/DDBJ whole genome shotgun (WGS) entry which is preliminary data.</text>
</comment>
<sequence length="78" mass="8944">MLNSIANIFVSNQPPAEYLRDFTDELGEEQILNHMATCLVTKKAYEAAMRHHYEEFLRIRSETLHARRLELAGLASPA</sequence>
<dbReference type="EMBL" id="JBHSBI010000001">
    <property type="protein sequence ID" value="MFC4005728.1"/>
    <property type="molecule type" value="Genomic_DNA"/>
</dbReference>
<evidence type="ECO:0000313" key="2">
    <source>
        <dbReference type="Proteomes" id="UP001595851"/>
    </source>
</evidence>
<reference evidence="2" key="1">
    <citation type="journal article" date="2019" name="Int. J. Syst. Evol. Microbiol.">
        <title>The Global Catalogue of Microorganisms (GCM) 10K type strain sequencing project: providing services to taxonomists for standard genome sequencing and annotation.</title>
        <authorList>
            <consortium name="The Broad Institute Genomics Platform"/>
            <consortium name="The Broad Institute Genome Sequencing Center for Infectious Disease"/>
            <person name="Wu L."/>
            <person name="Ma J."/>
        </authorList>
    </citation>
    <scope>NUCLEOTIDE SEQUENCE [LARGE SCALE GENOMIC DNA]</scope>
    <source>
        <strain evidence="2">TBRC 1276</strain>
    </source>
</reference>
<name>A0ABV8FW90_9ACTN</name>
<protein>
    <submittedName>
        <fullName evidence="1">Uncharacterized protein</fullName>
    </submittedName>
</protein>
<organism evidence="1 2">
    <name type="scientific">Nonomuraea purpurea</name>
    <dbReference type="NCBI Taxonomy" id="1849276"/>
    <lineage>
        <taxon>Bacteria</taxon>
        <taxon>Bacillati</taxon>
        <taxon>Actinomycetota</taxon>
        <taxon>Actinomycetes</taxon>
        <taxon>Streptosporangiales</taxon>
        <taxon>Streptosporangiaceae</taxon>
        <taxon>Nonomuraea</taxon>
    </lineage>
</organism>
<accession>A0ABV8FW90</accession>
<dbReference type="RefSeq" id="WP_379525906.1">
    <property type="nucleotide sequence ID" value="NZ_JBHSBI010000001.1"/>
</dbReference>
<proteinExistence type="predicted"/>